<dbReference type="Gene3D" id="1.10.3720.10">
    <property type="entry name" value="MetI-like"/>
    <property type="match status" value="1"/>
</dbReference>
<proteinExistence type="inferred from homology"/>
<name>A0A1H0AE27_9ACTO</name>
<feature type="transmembrane region" description="Helical" evidence="7">
    <location>
        <begin position="143"/>
        <end position="163"/>
    </location>
</feature>
<evidence type="ECO:0000259" key="8">
    <source>
        <dbReference type="PROSITE" id="PS50928"/>
    </source>
</evidence>
<evidence type="ECO:0000313" key="10">
    <source>
        <dbReference type="Proteomes" id="UP000199671"/>
    </source>
</evidence>
<keyword evidence="5 7" id="KW-1133">Transmembrane helix</keyword>
<gene>
    <name evidence="9" type="ORF">SAMN04487766_12413</name>
</gene>
<feature type="transmembrane region" description="Helical" evidence="7">
    <location>
        <begin position="12"/>
        <end position="33"/>
    </location>
</feature>
<keyword evidence="6 7" id="KW-0472">Membrane</keyword>
<comment type="similarity">
    <text evidence="7">Belongs to the binding-protein-dependent transport system permease family.</text>
</comment>
<evidence type="ECO:0000256" key="3">
    <source>
        <dbReference type="ARBA" id="ARBA00022475"/>
    </source>
</evidence>
<sequence length="277" mass="30611">MKAFRGGTRPNLIGGLFGWIWLLIAVVPIYYIIVTSLRTQADYYVENPLSLPSDPTLAAYFQVFANDFWTYFLNSVIVTVATVSVILVVAFMAAYVIVRSRTAFSSRIFSLFLLGIAIPIQATIVPVYYLIVQLGLYDTLWALILPSVAFAIPISVLILTNFLRDVPRELFESMKVDGATDWQMLWRLAAPMCRPALVTVAIYDALNVWNGFLFPLVLTQSADKRVLPLSLWNFQGAFSSNTPAILAAVVLSALPLIVAYAFGRRQMVAGLTAGVGK</sequence>
<dbReference type="GO" id="GO:0005886">
    <property type="term" value="C:plasma membrane"/>
    <property type="evidence" value="ECO:0007669"/>
    <property type="project" value="UniProtKB-SubCell"/>
</dbReference>
<dbReference type="OrthoDB" id="61122at2"/>
<keyword evidence="3" id="KW-1003">Cell membrane</keyword>
<evidence type="ECO:0000256" key="6">
    <source>
        <dbReference type="ARBA" id="ARBA00023136"/>
    </source>
</evidence>
<dbReference type="RefSeq" id="WP_092613217.1">
    <property type="nucleotide sequence ID" value="NZ_FNHU01000024.1"/>
</dbReference>
<keyword evidence="4 7" id="KW-0812">Transmembrane</keyword>
<dbReference type="EMBL" id="FNHU01000024">
    <property type="protein sequence ID" value="SDN31810.1"/>
    <property type="molecule type" value="Genomic_DNA"/>
</dbReference>
<dbReference type="InterPro" id="IPR000515">
    <property type="entry name" value="MetI-like"/>
</dbReference>
<reference evidence="9 10" key="1">
    <citation type="submission" date="2016-10" db="EMBL/GenBank/DDBJ databases">
        <authorList>
            <person name="de Groot N.N."/>
        </authorList>
    </citation>
    <scope>NUCLEOTIDE SEQUENCE [LARGE SCALE GENOMIC DNA]</scope>
    <source>
        <strain evidence="9 10">KPR-7B</strain>
    </source>
</reference>
<feature type="transmembrane region" description="Helical" evidence="7">
    <location>
        <begin position="184"/>
        <end position="203"/>
    </location>
</feature>
<feature type="transmembrane region" description="Helical" evidence="7">
    <location>
        <begin position="71"/>
        <end position="97"/>
    </location>
</feature>
<evidence type="ECO:0000256" key="2">
    <source>
        <dbReference type="ARBA" id="ARBA00022448"/>
    </source>
</evidence>
<dbReference type="Proteomes" id="UP000199671">
    <property type="component" value="Unassembled WGS sequence"/>
</dbReference>
<organism evidence="9 10">
    <name type="scientific">Actinomyces ruminicola</name>
    <dbReference type="NCBI Taxonomy" id="332524"/>
    <lineage>
        <taxon>Bacteria</taxon>
        <taxon>Bacillati</taxon>
        <taxon>Actinomycetota</taxon>
        <taxon>Actinomycetes</taxon>
        <taxon>Actinomycetales</taxon>
        <taxon>Actinomycetaceae</taxon>
        <taxon>Actinomyces</taxon>
    </lineage>
</organism>
<evidence type="ECO:0000256" key="5">
    <source>
        <dbReference type="ARBA" id="ARBA00022989"/>
    </source>
</evidence>
<protein>
    <submittedName>
        <fullName evidence="9">Raffinose/stachyose/melibiose transport system permease protein</fullName>
    </submittedName>
</protein>
<dbReference type="GO" id="GO:0055085">
    <property type="term" value="P:transmembrane transport"/>
    <property type="evidence" value="ECO:0007669"/>
    <property type="project" value="InterPro"/>
</dbReference>
<evidence type="ECO:0000313" key="9">
    <source>
        <dbReference type="EMBL" id="SDN31810.1"/>
    </source>
</evidence>
<dbReference type="SUPFAM" id="SSF161098">
    <property type="entry name" value="MetI-like"/>
    <property type="match status" value="1"/>
</dbReference>
<evidence type="ECO:0000256" key="7">
    <source>
        <dbReference type="RuleBase" id="RU363032"/>
    </source>
</evidence>
<dbReference type="AlphaFoldDB" id="A0A1H0AE27"/>
<dbReference type="PANTHER" id="PTHR43744:SF12">
    <property type="entry name" value="ABC TRANSPORTER PERMEASE PROTEIN MG189-RELATED"/>
    <property type="match status" value="1"/>
</dbReference>
<dbReference type="Pfam" id="PF00528">
    <property type="entry name" value="BPD_transp_1"/>
    <property type="match status" value="1"/>
</dbReference>
<accession>A0A1H0AE27</accession>
<feature type="domain" description="ABC transmembrane type-1" evidence="8">
    <location>
        <begin position="72"/>
        <end position="263"/>
    </location>
</feature>
<comment type="subcellular location">
    <subcellularLocation>
        <location evidence="1 7">Cell membrane</location>
        <topology evidence="1 7">Multi-pass membrane protein</topology>
    </subcellularLocation>
</comment>
<keyword evidence="2 7" id="KW-0813">Transport</keyword>
<dbReference type="CDD" id="cd06261">
    <property type="entry name" value="TM_PBP2"/>
    <property type="match status" value="1"/>
</dbReference>
<feature type="transmembrane region" description="Helical" evidence="7">
    <location>
        <begin position="244"/>
        <end position="262"/>
    </location>
</feature>
<evidence type="ECO:0000256" key="1">
    <source>
        <dbReference type="ARBA" id="ARBA00004651"/>
    </source>
</evidence>
<dbReference type="PROSITE" id="PS50928">
    <property type="entry name" value="ABC_TM1"/>
    <property type="match status" value="1"/>
</dbReference>
<feature type="transmembrane region" description="Helical" evidence="7">
    <location>
        <begin position="109"/>
        <end position="131"/>
    </location>
</feature>
<evidence type="ECO:0000256" key="4">
    <source>
        <dbReference type="ARBA" id="ARBA00022692"/>
    </source>
</evidence>
<dbReference type="PANTHER" id="PTHR43744">
    <property type="entry name" value="ABC TRANSPORTER PERMEASE PROTEIN MG189-RELATED-RELATED"/>
    <property type="match status" value="1"/>
</dbReference>
<dbReference type="InterPro" id="IPR035906">
    <property type="entry name" value="MetI-like_sf"/>
</dbReference>